<reference evidence="1 2" key="1">
    <citation type="submission" date="2019-08" db="EMBL/GenBank/DDBJ databases">
        <title>Whole genome of Aphis craccivora.</title>
        <authorList>
            <person name="Voronova N.V."/>
            <person name="Shulinski R.S."/>
            <person name="Bandarenka Y.V."/>
            <person name="Zhorov D.G."/>
            <person name="Warner D."/>
        </authorList>
    </citation>
    <scope>NUCLEOTIDE SEQUENCE [LARGE SCALE GENOMIC DNA]</scope>
    <source>
        <strain evidence="1">180601</strain>
        <tissue evidence="1">Whole Body</tissue>
    </source>
</reference>
<dbReference type="SUPFAM" id="SSF53098">
    <property type="entry name" value="Ribonuclease H-like"/>
    <property type="match status" value="1"/>
</dbReference>
<keyword evidence="2" id="KW-1185">Reference proteome</keyword>
<gene>
    <name evidence="1" type="ORF">FWK35_00014045</name>
</gene>
<keyword evidence="1" id="KW-0436">Ligase</keyword>
<name>A0A6G0YBW6_APHCR</name>
<evidence type="ECO:0000313" key="1">
    <source>
        <dbReference type="EMBL" id="KAF0753054.1"/>
    </source>
</evidence>
<accession>A0A6G0YBW6</accession>
<dbReference type="OrthoDB" id="6618088at2759"/>
<evidence type="ECO:0000313" key="2">
    <source>
        <dbReference type="Proteomes" id="UP000478052"/>
    </source>
</evidence>
<dbReference type="PANTHER" id="PTHR46880">
    <property type="entry name" value="RAS-ASSOCIATING DOMAIN-CONTAINING PROTEIN"/>
    <property type="match status" value="1"/>
</dbReference>
<dbReference type="Proteomes" id="UP000478052">
    <property type="component" value="Unassembled WGS sequence"/>
</dbReference>
<dbReference type="PANTHER" id="PTHR46880:SF8">
    <property type="entry name" value="E3 SUMO-PROTEIN LIGASE KIAA1586"/>
    <property type="match status" value="1"/>
</dbReference>
<dbReference type="AlphaFoldDB" id="A0A6G0YBW6"/>
<sequence>MKPGHHDGLRVYIDEDKNPQDVFPELNNCIKTFPCSTTECERGFSVLNLICTDLRSSLTITNVSNLMLININGPPLNLWSPESYVKSWLLQHRSADDTRTKKTKNKEENTDAYKRSLWTIVNS</sequence>
<comment type="caution">
    <text evidence="1">The sequence shown here is derived from an EMBL/GenBank/DDBJ whole genome shotgun (WGS) entry which is preliminary data.</text>
</comment>
<dbReference type="EMBL" id="VUJU01004849">
    <property type="protein sequence ID" value="KAF0753054.1"/>
    <property type="molecule type" value="Genomic_DNA"/>
</dbReference>
<organism evidence="1 2">
    <name type="scientific">Aphis craccivora</name>
    <name type="common">Cowpea aphid</name>
    <dbReference type="NCBI Taxonomy" id="307492"/>
    <lineage>
        <taxon>Eukaryota</taxon>
        <taxon>Metazoa</taxon>
        <taxon>Ecdysozoa</taxon>
        <taxon>Arthropoda</taxon>
        <taxon>Hexapoda</taxon>
        <taxon>Insecta</taxon>
        <taxon>Pterygota</taxon>
        <taxon>Neoptera</taxon>
        <taxon>Paraneoptera</taxon>
        <taxon>Hemiptera</taxon>
        <taxon>Sternorrhyncha</taxon>
        <taxon>Aphidomorpha</taxon>
        <taxon>Aphidoidea</taxon>
        <taxon>Aphididae</taxon>
        <taxon>Aphidini</taxon>
        <taxon>Aphis</taxon>
        <taxon>Aphis</taxon>
    </lineage>
</organism>
<dbReference type="InterPro" id="IPR012337">
    <property type="entry name" value="RNaseH-like_sf"/>
</dbReference>
<proteinExistence type="predicted"/>
<dbReference type="GO" id="GO:0016874">
    <property type="term" value="F:ligase activity"/>
    <property type="evidence" value="ECO:0007669"/>
    <property type="project" value="UniProtKB-KW"/>
</dbReference>
<protein>
    <submittedName>
        <fullName evidence="1">E3 SUMO-protein ligase KIAA1586-like</fullName>
    </submittedName>
</protein>